<keyword evidence="3" id="KW-1003">Cell membrane</keyword>
<feature type="transmembrane region" description="Helical" evidence="8">
    <location>
        <begin position="149"/>
        <end position="171"/>
    </location>
</feature>
<feature type="transmembrane region" description="Helical" evidence="8">
    <location>
        <begin position="420"/>
        <end position="440"/>
    </location>
</feature>
<dbReference type="InterPro" id="IPR006726">
    <property type="entry name" value="PHBA_efflux_AaeB/fusaric-R"/>
</dbReference>
<accession>A0AA41ZM95</accession>
<gene>
    <name evidence="9" type="ORF">OQ287_11100</name>
</gene>
<dbReference type="GO" id="GO:0005886">
    <property type="term" value="C:plasma membrane"/>
    <property type="evidence" value="ECO:0007669"/>
    <property type="project" value="UniProtKB-SubCell"/>
</dbReference>
<evidence type="ECO:0000256" key="2">
    <source>
        <dbReference type="ARBA" id="ARBA00022448"/>
    </source>
</evidence>
<feature type="coiled-coil region" evidence="7">
    <location>
        <begin position="278"/>
        <end position="314"/>
    </location>
</feature>
<evidence type="ECO:0000256" key="5">
    <source>
        <dbReference type="ARBA" id="ARBA00022989"/>
    </source>
</evidence>
<comment type="subcellular location">
    <subcellularLocation>
        <location evidence="1">Cell membrane</location>
        <topology evidence="1">Multi-pass membrane protein</topology>
    </subcellularLocation>
</comment>
<evidence type="ECO:0000313" key="9">
    <source>
        <dbReference type="EMBL" id="MCX2524786.1"/>
    </source>
</evidence>
<comment type="caution">
    <text evidence="9">The sequence shown here is derived from an EMBL/GenBank/DDBJ whole genome shotgun (WGS) entry which is preliminary data.</text>
</comment>
<keyword evidence="5 8" id="KW-1133">Transmembrane helix</keyword>
<feature type="transmembrane region" description="Helical" evidence="8">
    <location>
        <begin position="392"/>
        <end position="408"/>
    </location>
</feature>
<feature type="transmembrane region" description="Helical" evidence="8">
    <location>
        <begin position="117"/>
        <end position="137"/>
    </location>
</feature>
<sequence>MPVFLRLYLLPERAVLQFALKGTIAMALSLFLAMEMSLERPYWALISAVFLQIRPQSGLVIEKGLCQIGGTLVGGGVGVAIMGLFMQMPGMALSCLMLWVSFNAAASALVRNFNLTYGFAIAAATATLVVVLSLVYSSTPTSYSVFDTAVARISEIALGATCATLVSMLLWPARVRNIITSHARTVVNATFSCLEQQLTLNADAQKARQSVVDVIQAVVQLDNDSSAMVYEGPAGAGRVRAANVLAQRTLTMIAEIQIFGRLMRYAPELMSQHVIDVLEDLRDTFRKMRETSSEAEARQLAQNLRQRIKHVRQENNSTPLQRRALHGARELVAYAIVMLEANKAIVNADKTRLKAPSLSVYRDGLLGLLTGLRAGLVFALGAVFWVASGSSSAVLMMVMPVIFSIMFARFPEPAVALRKVILGAMVAIPTALLFGNVLLAQAPRDFEMLVLVFGPPLFLGLMALANPPTLAYGLGFCIIYTVLVMPGNHMSFDITSTLNRSIAVLVGLIILWAVFRMVGSPGPLVMRRRLISATADDLCKLWRRERERNEHWFNGRMAERLQRLAGYDATLPEDKRNLLDLGLTGLNLGHVSIRMHSRLAEHDEPRVLAASRHWQQALAQAFQKCAWGEEDECFREASDSLLAQLRDHSDMDREQVELIEGLTERLEMTFHRHAVIFSDEAAAGRIQSANGI</sequence>
<keyword evidence="10" id="KW-1185">Reference proteome</keyword>
<evidence type="ECO:0000256" key="4">
    <source>
        <dbReference type="ARBA" id="ARBA00022692"/>
    </source>
</evidence>
<name>A0AA41ZM95_9GAMM</name>
<dbReference type="Pfam" id="PF04632">
    <property type="entry name" value="FUSC"/>
    <property type="match status" value="1"/>
</dbReference>
<keyword evidence="4 8" id="KW-0812">Transmembrane</keyword>
<feature type="transmembrane region" description="Helical" evidence="8">
    <location>
        <begin position="14"/>
        <end position="33"/>
    </location>
</feature>
<feature type="transmembrane region" description="Helical" evidence="8">
    <location>
        <begin position="64"/>
        <end position="85"/>
    </location>
</feature>
<dbReference type="PANTHER" id="PTHR30509">
    <property type="entry name" value="P-HYDROXYBENZOIC ACID EFFLUX PUMP SUBUNIT-RELATED"/>
    <property type="match status" value="1"/>
</dbReference>
<feature type="transmembrane region" description="Helical" evidence="8">
    <location>
        <begin position="364"/>
        <end position="386"/>
    </location>
</feature>
<keyword evidence="7" id="KW-0175">Coiled coil</keyword>
<keyword evidence="2" id="KW-0813">Transport</keyword>
<dbReference type="AlphaFoldDB" id="A0AA41ZM95"/>
<protein>
    <submittedName>
        <fullName evidence="9">FUSC family protein</fullName>
    </submittedName>
</protein>
<dbReference type="PANTHER" id="PTHR30509:SF9">
    <property type="entry name" value="MULTIDRUG RESISTANCE PROTEIN MDTO"/>
    <property type="match status" value="1"/>
</dbReference>
<evidence type="ECO:0000256" key="6">
    <source>
        <dbReference type="ARBA" id="ARBA00023136"/>
    </source>
</evidence>
<dbReference type="RefSeq" id="WP_265896460.1">
    <property type="nucleotide sequence ID" value="NZ_JAPIVE010000003.1"/>
</dbReference>
<proteinExistence type="predicted"/>
<evidence type="ECO:0000256" key="3">
    <source>
        <dbReference type="ARBA" id="ARBA00022475"/>
    </source>
</evidence>
<dbReference type="Proteomes" id="UP001165678">
    <property type="component" value="Unassembled WGS sequence"/>
</dbReference>
<dbReference type="GO" id="GO:0022857">
    <property type="term" value="F:transmembrane transporter activity"/>
    <property type="evidence" value="ECO:0007669"/>
    <property type="project" value="InterPro"/>
</dbReference>
<evidence type="ECO:0000256" key="8">
    <source>
        <dbReference type="SAM" id="Phobius"/>
    </source>
</evidence>
<feature type="transmembrane region" description="Helical" evidence="8">
    <location>
        <begin position="91"/>
        <end position="110"/>
    </location>
</feature>
<feature type="transmembrane region" description="Helical" evidence="8">
    <location>
        <begin position="501"/>
        <end position="519"/>
    </location>
</feature>
<evidence type="ECO:0000256" key="1">
    <source>
        <dbReference type="ARBA" id="ARBA00004651"/>
    </source>
</evidence>
<evidence type="ECO:0000313" key="10">
    <source>
        <dbReference type="Proteomes" id="UP001165678"/>
    </source>
</evidence>
<keyword evidence="6 8" id="KW-0472">Membrane</keyword>
<dbReference type="EMBL" id="JAPIVE010000003">
    <property type="protein sequence ID" value="MCX2524786.1"/>
    <property type="molecule type" value="Genomic_DNA"/>
</dbReference>
<evidence type="ECO:0000256" key="7">
    <source>
        <dbReference type="SAM" id="Coils"/>
    </source>
</evidence>
<feature type="transmembrane region" description="Helical" evidence="8">
    <location>
        <begin position="471"/>
        <end position="489"/>
    </location>
</feature>
<reference evidence="9" key="1">
    <citation type="submission" date="2022-11" db="EMBL/GenBank/DDBJ databases">
        <title>Larsenimonas rhizosphaerae sp. nov., isolated from a tidal mudflat.</title>
        <authorList>
            <person name="Lee S.D."/>
            <person name="Kim I.S."/>
        </authorList>
    </citation>
    <scope>NUCLEOTIDE SEQUENCE</scope>
    <source>
        <strain evidence="9">GH2-1</strain>
    </source>
</reference>
<organism evidence="9 10">
    <name type="scientific">Larsenimonas rhizosphaerae</name>
    <dbReference type="NCBI Taxonomy" id="2944682"/>
    <lineage>
        <taxon>Bacteria</taxon>
        <taxon>Pseudomonadati</taxon>
        <taxon>Pseudomonadota</taxon>
        <taxon>Gammaproteobacteria</taxon>
        <taxon>Oceanospirillales</taxon>
        <taxon>Halomonadaceae</taxon>
        <taxon>Larsenimonas</taxon>
    </lineage>
</organism>